<gene>
    <name evidence="5" type="ORF">GDO81_009598</name>
</gene>
<comment type="caution">
    <text evidence="5">The sequence shown here is derived from an EMBL/GenBank/DDBJ whole genome shotgun (WGS) entry which is preliminary data.</text>
</comment>
<dbReference type="CDD" id="cd00063">
    <property type="entry name" value="FN3"/>
    <property type="match status" value="2"/>
</dbReference>
<dbReference type="InterPro" id="IPR050617">
    <property type="entry name" value="E3_ligase_FN3/SPRY"/>
</dbReference>
<dbReference type="InterPro" id="IPR043136">
    <property type="entry name" value="B30.2/SPRY_sf"/>
</dbReference>
<protein>
    <recommendedName>
        <fullName evidence="7">Fibronectin type III and SPRY domain-containing protein 2</fullName>
    </recommendedName>
</protein>
<dbReference type="Gene3D" id="3.30.160.60">
    <property type="entry name" value="Classic Zinc Finger"/>
    <property type="match status" value="1"/>
</dbReference>
<keyword evidence="6" id="KW-1185">Reference proteome</keyword>
<dbReference type="Gene3D" id="2.60.120.920">
    <property type="match status" value="1"/>
</dbReference>
<feature type="compositionally biased region" description="Polar residues" evidence="2">
    <location>
        <begin position="122"/>
        <end position="139"/>
    </location>
</feature>
<dbReference type="InterPro" id="IPR003877">
    <property type="entry name" value="SPRY_dom"/>
</dbReference>
<evidence type="ECO:0000256" key="1">
    <source>
        <dbReference type="ARBA" id="ARBA00023054"/>
    </source>
</evidence>
<dbReference type="SUPFAM" id="SSF49899">
    <property type="entry name" value="Concanavalin A-like lectins/glucanases"/>
    <property type="match status" value="1"/>
</dbReference>
<dbReference type="InterPro" id="IPR003879">
    <property type="entry name" value="Butyrophylin_SPRY"/>
</dbReference>
<dbReference type="SMART" id="SM00449">
    <property type="entry name" value="SPRY"/>
    <property type="match status" value="1"/>
</dbReference>
<dbReference type="PANTHER" id="PTHR24099:SF6">
    <property type="entry name" value="FIBRONECTIN TYPE III AND SPRY DOMAIN-CONTAINING PROTEIN 2"/>
    <property type="match status" value="1"/>
</dbReference>
<dbReference type="InterPro" id="IPR013783">
    <property type="entry name" value="Ig-like_fold"/>
</dbReference>
<dbReference type="Gene3D" id="2.60.40.10">
    <property type="entry name" value="Immunoglobulins"/>
    <property type="match status" value="2"/>
</dbReference>
<feature type="domain" description="Fibronectin type-III" evidence="4">
    <location>
        <begin position="543"/>
        <end position="637"/>
    </location>
</feature>
<evidence type="ECO:0008006" key="7">
    <source>
        <dbReference type="Google" id="ProtNLM"/>
    </source>
</evidence>
<organism evidence="5 6">
    <name type="scientific">Engystomops pustulosus</name>
    <name type="common">Tungara frog</name>
    <name type="synonym">Physalaemus pustulosus</name>
    <dbReference type="NCBI Taxonomy" id="76066"/>
    <lineage>
        <taxon>Eukaryota</taxon>
        <taxon>Metazoa</taxon>
        <taxon>Chordata</taxon>
        <taxon>Craniata</taxon>
        <taxon>Vertebrata</taxon>
        <taxon>Euteleostomi</taxon>
        <taxon>Amphibia</taxon>
        <taxon>Batrachia</taxon>
        <taxon>Anura</taxon>
        <taxon>Neobatrachia</taxon>
        <taxon>Hyloidea</taxon>
        <taxon>Leptodactylidae</taxon>
        <taxon>Leiuperinae</taxon>
        <taxon>Engystomops</taxon>
    </lineage>
</organism>
<feature type="domain" description="Fibronectin type-III" evidence="4">
    <location>
        <begin position="447"/>
        <end position="542"/>
    </location>
</feature>
<reference evidence="5" key="1">
    <citation type="thesis" date="2020" institute="ProQuest LLC" country="789 East Eisenhower Parkway, Ann Arbor, MI, USA">
        <title>Comparative Genomics and Chromosome Evolution.</title>
        <authorList>
            <person name="Mudd A.B."/>
        </authorList>
    </citation>
    <scope>NUCLEOTIDE SEQUENCE</scope>
    <source>
        <strain evidence="5">237g6f4</strain>
        <tissue evidence="5">Blood</tissue>
    </source>
</reference>
<dbReference type="EMBL" id="WNYA01000004">
    <property type="protein sequence ID" value="KAG8575559.1"/>
    <property type="molecule type" value="Genomic_DNA"/>
</dbReference>
<sequence>MEPVMELDKVKELEIVQSNHAVSSLDQTEPLQSNEEENEPEQKGLMFYHSDLYDSQGRLQTIPEIGKEGQAQEQSEEHKEDHTSGAEQTHLDLQKEVDELAKLYGLSEDKDVEEFHFLTEPYSQMPTKHSVSYPMQTIQPPKPKTVEKKSEQEVDHPTDLAEDPHKDKHGHKKDVEEKGISPDTQSKDEKELHQESVNQSPSDHSSENTDVKQEITEQLPEDSSADGAEISQIDISKQVTEDTEEEPDIFCLVCKTPIRAFEKLFGIHKDHDVKEMTAAVEDIKEAIHKNMCKLEEQITQMENFAGHLEEMYTTIEENSGRQEQNLELHYTEVMDTLASKLEEKMQALGEEKRLKLESLFEQLVDCGKSLDTSKGLMETIQQLFKQDDKVDFVKTALDTTNRLHQYFSTDINLNISTNAEFKNINLDFSDVEKLLESIDTIPVPSAPVINPQTPNSATATSLRVCWSLFSDDTVGHYHLYYKPVSDVTPAENREEFMIRAKETYCTVTNLLPNTQYEFWVIAINTTGESPASESAVYVTAPAPPIIKTRECLSCENAALICWESGNINPVESYTVEIFKVTTEAQDNVETESIVGIPICESLIQLKPNETYHISVRAVNVGGPSESSKSVSINTTGSFFYLNEETAHPLLSISDNGFTISCVKEESLEDLPYHCNKFSRCIAVLANLIPFKGKHYWEVEADENVEYRVGVAYEDINRSAVLGANNSSWCLRHIRTPTRHRYEFLHCGVSPDIRVSIPLLRIGILLDYDSERLSFFNMDNLQHLYTFECQLRHLVHPCFALEKPGHLKIHNGIPIPLSLKLP</sequence>
<evidence type="ECO:0000256" key="2">
    <source>
        <dbReference type="SAM" id="MobiDB-lite"/>
    </source>
</evidence>
<dbReference type="PROSITE" id="PS50188">
    <property type="entry name" value="B302_SPRY"/>
    <property type="match status" value="1"/>
</dbReference>
<evidence type="ECO:0000313" key="6">
    <source>
        <dbReference type="Proteomes" id="UP000824782"/>
    </source>
</evidence>
<feature type="compositionally biased region" description="Basic and acidic residues" evidence="2">
    <location>
        <begin position="75"/>
        <end position="94"/>
    </location>
</feature>
<evidence type="ECO:0000259" key="3">
    <source>
        <dbReference type="PROSITE" id="PS50188"/>
    </source>
</evidence>
<dbReference type="InterPro" id="IPR001870">
    <property type="entry name" value="B30.2/SPRY"/>
</dbReference>
<dbReference type="Pfam" id="PF00622">
    <property type="entry name" value="SPRY"/>
    <property type="match status" value="1"/>
</dbReference>
<accession>A0AAV7BSG0</accession>
<evidence type="ECO:0000313" key="5">
    <source>
        <dbReference type="EMBL" id="KAG8575559.1"/>
    </source>
</evidence>
<evidence type="ECO:0000259" key="4">
    <source>
        <dbReference type="PROSITE" id="PS50853"/>
    </source>
</evidence>
<feature type="compositionally biased region" description="Polar residues" evidence="2">
    <location>
        <begin position="18"/>
        <end position="33"/>
    </location>
</feature>
<dbReference type="InterPro" id="IPR036116">
    <property type="entry name" value="FN3_sf"/>
</dbReference>
<feature type="region of interest" description="Disordered" evidence="2">
    <location>
        <begin position="18"/>
        <end position="94"/>
    </location>
</feature>
<dbReference type="AlphaFoldDB" id="A0AAV7BSG0"/>
<dbReference type="PANTHER" id="PTHR24099">
    <property type="entry name" value="E3 UBIQUITIN-PROTEIN LIGASE TRIM36-RELATED"/>
    <property type="match status" value="1"/>
</dbReference>
<feature type="compositionally biased region" description="Basic and acidic residues" evidence="2">
    <location>
        <begin position="173"/>
        <end position="194"/>
    </location>
</feature>
<dbReference type="Pfam" id="PF00041">
    <property type="entry name" value="fn3"/>
    <property type="match status" value="1"/>
</dbReference>
<dbReference type="Proteomes" id="UP000824782">
    <property type="component" value="Unassembled WGS sequence"/>
</dbReference>
<name>A0AAV7BSG0_ENGPU</name>
<dbReference type="InterPro" id="IPR013320">
    <property type="entry name" value="ConA-like_dom_sf"/>
</dbReference>
<dbReference type="InterPro" id="IPR003961">
    <property type="entry name" value="FN3_dom"/>
</dbReference>
<dbReference type="EMBL" id="WNYA01000004">
    <property type="protein sequence ID" value="KAG8575560.1"/>
    <property type="molecule type" value="Genomic_DNA"/>
</dbReference>
<feature type="compositionally biased region" description="Basic and acidic residues" evidence="2">
    <location>
        <begin position="144"/>
        <end position="166"/>
    </location>
</feature>
<dbReference type="PROSITE" id="PS50853">
    <property type="entry name" value="FN3"/>
    <property type="match status" value="2"/>
</dbReference>
<proteinExistence type="predicted"/>
<dbReference type="PRINTS" id="PR01407">
    <property type="entry name" value="BUTYPHLNCDUF"/>
</dbReference>
<feature type="domain" description="B30.2/SPRY" evidence="3">
    <location>
        <begin position="619"/>
        <end position="816"/>
    </location>
</feature>
<keyword evidence="1" id="KW-0175">Coiled coil</keyword>
<feature type="region of interest" description="Disordered" evidence="2">
    <location>
        <begin position="122"/>
        <end position="232"/>
    </location>
</feature>
<feature type="compositionally biased region" description="Basic and acidic residues" evidence="2">
    <location>
        <begin position="204"/>
        <end position="215"/>
    </location>
</feature>
<dbReference type="SMART" id="SM00060">
    <property type="entry name" value="FN3"/>
    <property type="match status" value="2"/>
</dbReference>
<dbReference type="SUPFAM" id="SSF49265">
    <property type="entry name" value="Fibronectin type III"/>
    <property type="match status" value="1"/>
</dbReference>